<dbReference type="AlphaFoldDB" id="A0A1I8AHC2"/>
<reference evidence="2" key="1">
    <citation type="submission" date="2016-11" db="UniProtKB">
        <authorList>
            <consortium name="WormBaseParasite"/>
        </authorList>
    </citation>
    <scope>IDENTIFICATION</scope>
</reference>
<keyword evidence="1" id="KW-1185">Reference proteome</keyword>
<evidence type="ECO:0000313" key="2">
    <source>
        <dbReference type="WBParaSite" id="L893_g5788.t1"/>
    </source>
</evidence>
<sequence>MDDSFVYSHPDWGTRSIRTSAPSCSCVRAADVLWCSGVTVALDTFGPKRLLHLIFIVVLIIERTSWKVKKNENTKHCDRMATHHLLERV</sequence>
<evidence type="ECO:0000313" key="1">
    <source>
        <dbReference type="Proteomes" id="UP000095287"/>
    </source>
</evidence>
<proteinExistence type="predicted"/>
<dbReference type="Proteomes" id="UP000095287">
    <property type="component" value="Unplaced"/>
</dbReference>
<accession>A0A1I8AHC2</accession>
<organism evidence="1 2">
    <name type="scientific">Steinernema glaseri</name>
    <dbReference type="NCBI Taxonomy" id="37863"/>
    <lineage>
        <taxon>Eukaryota</taxon>
        <taxon>Metazoa</taxon>
        <taxon>Ecdysozoa</taxon>
        <taxon>Nematoda</taxon>
        <taxon>Chromadorea</taxon>
        <taxon>Rhabditida</taxon>
        <taxon>Tylenchina</taxon>
        <taxon>Panagrolaimomorpha</taxon>
        <taxon>Strongyloidoidea</taxon>
        <taxon>Steinernematidae</taxon>
        <taxon>Steinernema</taxon>
    </lineage>
</organism>
<protein>
    <submittedName>
        <fullName evidence="2">Uncharacterized protein</fullName>
    </submittedName>
</protein>
<name>A0A1I8AHC2_9BILA</name>
<dbReference type="WBParaSite" id="L893_g5788.t1">
    <property type="protein sequence ID" value="L893_g5788.t1"/>
    <property type="gene ID" value="L893_g5788"/>
</dbReference>